<dbReference type="Proteomes" id="UP000095598">
    <property type="component" value="Unassembled WGS sequence"/>
</dbReference>
<dbReference type="RefSeq" id="WP_055259272.1">
    <property type="nucleotide sequence ID" value="NZ_CYXT01000020.1"/>
</dbReference>
<dbReference type="InterPro" id="IPR002514">
    <property type="entry name" value="Transposase_8"/>
</dbReference>
<dbReference type="AlphaFoldDB" id="A0A173TZ35"/>
<dbReference type="GO" id="GO:0043565">
    <property type="term" value="F:sequence-specific DNA binding"/>
    <property type="evidence" value="ECO:0007669"/>
    <property type="project" value="InterPro"/>
</dbReference>
<sequence length="126" mass="15196">MGYKKISKDLKRKILKEVEETKEVTSVAKKYGVDPSSIFKWKKYGIEAKRREYTKEFRKQVVKEKVVKKLHVQECGAIYGVPGYLVRFWEDELVEEVKEEIRQSRFKKKQHERRFVHVTSHSGYWK</sequence>
<accession>A0A173TZ35</accession>
<dbReference type="GO" id="GO:0004803">
    <property type="term" value="F:transposase activity"/>
    <property type="evidence" value="ECO:0007669"/>
    <property type="project" value="InterPro"/>
</dbReference>
<dbReference type="SUPFAM" id="SSF48295">
    <property type="entry name" value="TrpR-like"/>
    <property type="match status" value="1"/>
</dbReference>
<name>A0A173TZ35_ANAHA</name>
<dbReference type="GO" id="GO:0006313">
    <property type="term" value="P:DNA transposition"/>
    <property type="evidence" value="ECO:0007669"/>
    <property type="project" value="InterPro"/>
</dbReference>
<evidence type="ECO:0000313" key="2">
    <source>
        <dbReference type="Proteomes" id="UP000095598"/>
    </source>
</evidence>
<reference evidence="1 2" key="1">
    <citation type="submission" date="2015-09" db="EMBL/GenBank/DDBJ databases">
        <authorList>
            <consortium name="Pathogen Informatics"/>
        </authorList>
    </citation>
    <scope>NUCLEOTIDE SEQUENCE [LARGE SCALE GENOMIC DNA]</scope>
    <source>
        <strain evidence="1 2">2789STDY5608868</strain>
    </source>
</reference>
<dbReference type="Gene3D" id="1.10.10.60">
    <property type="entry name" value="Homeodomain-like"/>
    <property type="match status" value="1"/>
</dbReference>
<dbReference type="SUPFAM" id="SSF46689">
    <property type="entry name" value="Homeodomain-like"/>
    <property type="match status" value="1"/>
</dbReference>
<dbReference type="InterPro" id="IPR010921">
    <property type="entry name" value="Trp_repressor/repl_initiator"/>
</dbReference>
<gene>
    <name evidence="1" type="ORF">ERS852425_02444</name>
</gene>
<evidence type="ECO:0000313" key="1">
    <source>
        <dbReference type="EMBL" id="CUN07367.1"/>
    </source>
</evidence>
<dbReference type="EMBL" id="CYXT01000020">
    <property type="protein sequence ID" value="CUN07367.1"/>
    <property type="molecule type" value="Genomic_DNA"/>
</dbReference>
<protein>
    <submittedName>
        <fullName evidence="1">Transposase</fullName>
    </submittedName>
</protein>
<proteinExistence type="predicted"/>
<dbReference type="InterPro" id="IPR009057">
    <property type="entry name" value="Homeodomain-like_sf"/>
</dbReference>
<organism evidence="1 2">
    <name type="scientific">Anaerostipes hadrus</name>
    <dbReference type="NCBI Taxonomy" id="649756"/>
    <lineage>
        <taxon>Bacteria</taxon>
        <taxon>Bacillati</taxon>
        <taxon>Bacillota</taxon>
        <taxon>Clostridia</taxon>
        <taxon>Lachnospirales</taxon>
        <taxon>Lachnospiraceae</taxon>
        <taxon>Anaerostipes</taxon>
    </lineage>
</organism>
<dbReference type="Pfam" id="PF01527">
    <property type="entry name" value="HTH_Tnp_1"/>
    <property type="match status" value="1"/>
</dbReference>